<protein>
    <recommendedName>
        <fullName evidence="2">C2H2-type domain-containing protein</fullName>
    </recommendedName>
</protein>
<dbReference type="OrthoDB" id="407106at2759"/>
<dbReference type="EMBL" id="GL448558">
    <property type="protein sequence ID" value="EFN84245.1"/>
    <property type="molecule type" value="Genomic_DNA"/>
</dbReference>
<dbReference type="AlphaFoldDB" id="E2BJ95"/>
<keyword evidence="1" id="KW-0862">Zinc</keyword>
<reference evidence="3 4" key="1">
    <citation type="journal article" date="2010" name="Science">
        <title>Genomic comparison of the ants Camponotus floridanus and Harpegnathos saltator.</title>
        <authorList>
            <person name="Bonasio R."/>
            <person name="Zhang G."/>
            <person name="Ye C."/>
            <person name="Mutti N.S."/>
            <person name="Fang X."/>
            <person name="Qin N."/>
            <person name="Donahue G."/>
            <person name="Yang P."/>
            <person name="Li Q."/>
            <person name="Li C."/>
            <person name="Zhang P."/>
            <person name="Huang Z."/>
            <person name="Berger S.L."/>
            <person name="Reinberg D."/>
            <person name="Wang J."/>
            <person name="Liebig J."/>
        </authorList>
    </citation>
    <scope>NUCLEOTIDE SEQUENCE [LARGE SCALE GENOMIC DNA]</scope>
    <source>
        <strain evidence="3 4">R22 G/1</strain>
    </source>
</reference>
<keyword evidence="1" id="KW-0863">Zinc-finger</keyword>
<dbReference type="Proteomes" id="UP000008237">
    <property type="component" value="Unassembled WGS sequence"/>
</dbReference>
<dbReference type="Gene3D" id="3.30.160.60">
    <property type="entry name" value="Classic Zinc Finger"/>
    <property type="match status" value="1"/>
</dbReference>
<sequence>MSLSVAALLFNNSNNIGEHRFPVRNTLYLSPNDLKRHPTSCFMDLSSSSKSRCKTKQRSKNIDPKCLDLRITCDREPKFECPYCGLKSLYTGSIYRHIRRKHKGEDLFMIIGQNKR</sequence>
<feature type="domain" description="C2H2-type" evidence="2">
    <location>
        <begin position="79"/>
        <end position="107"/>
    </location>
</feature>
<dbReference type="PROSITE" id="PS50157">
    <property type="entry name" value="ZINC_FINGER_C2H2_2"/>
    <property type="match status" value="1"/>
</dbReference>
<gene>
    <name evidence="3" type="ORF">EAI_10033</name>
</gene>
<evidence type="ECO:0000313" key="3">
    <source>
        <dbReference type="EMBL" id="EFN84245.1"/>
    </source>
</evidence>
<keyword evidence="4" id="KW-1185">Reference proteome</keyword>
<evidence type="ECO:0000259" key="2">
    <source>
        <dbReference type="PROSITE" id="PS50157"/>
    </source>
</evidence>
<accession>E2BJ95</accession>
<proteinExistence type="predicted"/>
<organism evidence="4">
    <name type="scientific">Harpegnathos saltator</name>
    <name type="common">Jerdon's jumping ant</name>
    <dbReference type="NCBI Taxonomy" id="610380"/>
    <lineage>
        <taxon>Eukaryota</taxon>
        <taxon>Metazoa</taxon>
        <taxon>Ecdysozoa</taxon>
        <taxon>Arthropoda</taxon>
        <taxon>Hexapoda</taxon>
        <taxon>Insecta</taxon>
        <taxon>Pterygota</taxon>
        <taxon>Neoptera</taxon>
        <taxon>Endopterygota</taxon>
        <taxon>Hymenoptera</taxon>
        <taxon>Apocrita</taxon>
        <taxon>Aculeata</taxon>
        <taxon>Formicoidea</taxon>
        <taxon>Formicidae</taxon>
        <taxon>Ponerinae</taxon>
        <taxon>Ponerini</taxon>
        <taxon>Harpegnathos</taxon>
    </lineage>
</organism>
<evidence type="ECO:0000313" key="4">
    <source>
        <dbReference type="Proteomes" id="UP000008237"/>
    </source>
</evidence>
<dbReference type="InParanoid" id="E2BJ95"/>
<name>E2BJ95_HARSA</name>
<dbReference type="InterPro" id="IPR013087">
    <property type="entry name" value="Znf_C2H2_type"/>
</dbReference>
<evidence type="ECO:0000256" key="1">
    <source>
        <dbReference type="PROSITE-ProRule" id="PRU00042"/>
    </source>
</evidence>
<dbReference type="GO" id="GO:0008270">
    <property type="term" value="F:zinc ion binding"/>
    <property type="evidence" value="ECO:0007669"/>
    <property type="project" value="UniProtKB-KW"/>
</dbReference>
<keyword evidence="1" id="KW-0479">Metal-binding</keyword>